<dbReference type="SUPFAM" id="SSF54001">
    <property type="entry name" value="Cysteine proteinases"/>
    <property type="match status" value="1"/>
</dbReference>
<comment type="similarity">
    <text evidence="2">Belongs to the peptidase C19 family.</text>
</comment>
<evidence type="ECO:0000256" key="1">
    <source>
        <dbReference type="ARBA" id="ARBA00000707"/>
    </source>
</evidence>
<gene>
    <name evidence="15" type="ORF">SPHA_33622</name>
</gene>
<dbReference type="GO" id="GO:0006508">
    <property type="term" value="P:proteolysis"/>
    <property type="evidence" value="ECO:0007669"/>
    <property type="project" value="UniProtKB-KW"/>
</dbReference>
<dbReference type="AlphaFoldDB" id="A0A812C6P3"/>
<evidence type="ECO:0000256" key="2">
    <source>
        <dbReference type="ARBA" id="ARBA00009085"/>
    </source>
</evidence>
<evidence type="ECO:0000256" key="5">
    <source>
        <dbReference type="ARBA" id="ARBA00022786"/>
    </source>
</evidence>
<evidence type="ECO:0000259" key="14">
    <source>
        <dbReference type="PROSITE" id="PS50235"/>
    </source>
</evidence>
<keyword evidence="13" id="KW-1133">Transmembrane helix</keyword>
<evidence type="ECO:0000313" key="15">
    <source>
        <dbReference type="EMBL" id="CAE1263236.1"/>
    </source>
</evidence>
<feature type="transmembrane region" description="Helical" evidence="13">
    <location>
        <begin position="121"/>
        <end position="143"/>
    </location>
</feature>
<dbReference type="EMBL" id="CAHIKZ030001412">
    <property type="protein sequence ID" value="CAE1263236.1"/>
    <property type="molecule type" value="Genomic_DNA"/>
</dbReference>
<dbReference type="PROSITE" id="PS50235">
    <property type="entry name" value="USP_3"/>
    <property type="match status" value="1"/>
</dbReference>
<evidence type="ECO:0000256" key="12">
    <source>
        <dbReference type="ARBA" id="ARBA00043009"/>
    </source>
</evidence>
<dbReference type="FunFam" id="3.90.70.10:FF:000119">
    <property type="entry name" value="Ubiquitin specific peptidase 36"/>
    <property type="match status" value="1"/>
</dbReference>
<dbReference type="PANTHER" id="PTHR24006:SF758">
    <property type="entry name" value="UBIQUITIN CARBOXYL-TERMINAL HYDROLASE 36"/>
    <property type="match status" value="1"/>
</dbReference>
<name>A0A812C6P3_ACAPH</name>
<keyword evidence="16" id="KW-1185">Reference proteome</keyword>
<evidence type="ECO:0000256" key="9">
    <source>
        <dbReference type="ARBA" id="ARBA00041300"/>
    </source>
</evidence>
<comment type="catalytic activity">
    <reaction evidence="1">
        <text>Thiol-dependent hydrolysis of ester, thioester, amide, peptide and isopeptide bonds formed by the C-terminal Gly of ubiquitin (a 76-residue protein attached to proteins as an intracellular targeting signal).</text>
        <dbReference type="EC" id="3.4.19.12"/>
    </reaction>
</comment>
<organism evidence="15 16">
    <name type="scientific">Acanthosepion pharaonis</name>
    <name type="common">Pharaoh cuttlefish</name>
    <name type="synonym">Sepia pharaonis</name>
    <dbReference type="NCBI Taxonomy" id="158019"/>
    <lineage>
        <taxon>Eukaryota</taxon>
        <taxon>Metazoa</taxon>
        <taxon>Spiralia</taxon>
        <taxon>Lophotrochozoa</taxon>
        <taxon>Mollusca</taxon>
        <taxon>Cephalopoda</taxon>
        <taxon>Coleoidea</taxon>
        <taxon>Decapodiformes</taxon>
        <taxon>Sepiida</taxon>
        <taxon>Sepiina</taxon>
        <taxon>Sepiidae</taxon>
        <taxon>Acanthosepion</taxon>
    </lineage>
</organism>
<dbReference type="Pfam" id="PF00443">
    <property type="entry name" value="UCH"/>
    <property type="match status" value="1"/>
</dbReference>
<proteinExistence type="inferred from homology"/>
<keyword evidence="7" id="KW-0788">Thiol protease</keyword>
<dbReference type="Proteomes" id="UP000597762">
    <property type="component" value="Unassembled WGS sequence"/>
</dbReference>
<dbReference type="EC" id="3.4.19.12" evidence="3"/>
<evidence type="ECO:0000256" key="10">
    <source>
        <dbReference type="ARBA" id="ARBA00042154"/>
    </source>
</evidence>
<comment type="caution">
    <text evidence="15">The sequence shown here is derived from an EMBL/GenBank/DDBJ whole genome shotgun (WGS) entry which is preliminary data.</text>
</comment>
<evidence type="ECO:0000256" key="4">
    <source>
        <dbReference type="ARBA" id="ARBA00022670"/>
    </source>
</evidence>
<reference evidence="15" key="1">
    <citation type="submission" date="2021-01" db="EMBL/GenBank/DDBJ databases">
        <authorList>
            <person name="Li R."/>
            <person name="Bekaert M."/>
        </authorList>
    </citation>
    <scope>NUCLEOTIDE SEQUENCE</scope>
    <source>
        <strain evidence="15">Farmed</strain>
    </source>
</reference>
<evidence type="ECO:0000256" key="13">
    <source>
        <dbReference type="SAM" id="Phobius"/>
    </source>
</evidence>
<evidence type="ECO:0000256" key="8">
    <source>
        <dbReference type="ARBA" id="ARBA00039432"/>
    </source>
</evidence>
<evidence type="ECO:0000256" key="7">
    <source>
        <dbReference type="ARBA" id="ARBA00022807"/>
    </source>
</evidence>
<accession>A0A812C6P3</accession>
<keyword evidence="13" id="KW-0812">Transmembrane</keyword>
<dbReference type="OrthoDB" id="420187at2759"/>
<dbReference type="InterPro" id="IPR018200">
    <property type="entry name" value="USP_CS"/>
</dbReference>
<dbReference type="GO" id="GO:0005829">
    <property type="term" value="C:cytosol"/>
    <property type="evidence" value="ECO:0007669"/>
    <property type="project" value="TreeGrafter"/>
</dbReference>
<feature type="domain" description="USP" evidence="14">
    <location>
        <begin position="6"/>
        <end position="165"/>
    </location>
</feature>
<feature type="transmembrane region" description="Helical" evidence="13">
    <location>
        <begin position="149"/>
        <end position="164"/>
    </location>
</feature>
<dbReference type="GO" id="GO:0016579">
    <property type="term" value="P:protein deubiquitination"/>
    <property type="evidence" value="ECO:0007669"/>
    <property type="project" value="InterPro"/>
</dbReference>
<evidence type="ECO:0000256" key="6">
    <source>
        <dbReference type="ARBA" id="ARBA00022801"/>
    </source>
</evidence>
<dbReference type="InterPro" id="IPR038765">
    <property type="entry name" value="Papain-like_cys_pep_sf"/>
</dbReference>
<keyword evidence="4" id="KW-0645">Protease</keyword>
<keyword evidence="5" id="KW-0833">Ubl conjugation pathway</keyword>
<dbReference type="GO" id="GO:0005634">
    <property type="term" value="C:nucleus"/>
    <property type="evidence" value="ECO:0007669"/>
    <property type="project" value="TreeGrafter"/>
</dbReference>
<dbReference type="InterPro" id="IPR001394">
    <property type="entry name" value="Peptidase_C19_UCH"/>
</dbReference>
<evidence type="ECO:0000256" key="3">
    <source>
        <dbReference type="ARBA" id="ARBA00012759"/>
    </source>
</evidence>
<keyword evidence="6 15" id="KW-0378">Hydrolase</keyword>
<dbReference type="PANTHER" id="PTHR24006">
    <property type="entry name" value="UBIQUITIN CARBOXYL-TERMINAL HYDROLASE"/>
    <property type="match status" value="1"/>
</dbReference>
<dbReference type="InterPro" id="IPR050164">
    <property type="entry name" value="Peptidase_C19"/>
</dbReference>
<dbReference type="InterPro" id="IPR028889">
    <property type="entry name" value="USP"/>
</dbReference>
<evidence type="ECO:0000256" key="11">
    <source>
        <dbReference type="ARBA" id="ARBA00042420"/>
    </source>
</evidence>
<dbReference type="PROSITE" id="PS00972">
    <property type="entry name" value="USP_1"/>
    <property type="match status" value="1"/>
</dbReference>
<dbReference type="Gene3D" id="3.90.70.10">
    <property type="entry name" value="Cysteine proteinases"/>
    <property type="match status" value="1"/>
</dbReference>
<evidence type="ECO:0000313" key="16">
    <source>
        <dbReference type="Proteomes" id="UP000597762"/>
    </source>
</evidence>
<dbReference type="GO" id="GO:0004843">
    <property type="term" value="F:cysteine-type deubiquitinase activity"/>
    <property type="evidence" value="ECO:0007669"/>
    <property type="project" value="UniProtKB-EC"/>
</dbReference>
<keyword evidence="13" id="KW-0472">Membrane</keyword>
<protein>
    <recommendedName>
        <fullName evidence="8">Ubiquitin carboxyl-terminal hydrolase 36</fullName>
        <ecNumber evidence="3">3.4.19.12</ecNumber>
    </recommendedName>
    <alternativeName>
        <fullName evidence="11">Deubiquitinating enzyme 36</fullName>
    </alternativeName>
    <alternativeName>
        <fullName evidence="10">Protein scrawny</fullName>
    </alternativeName>
    <alternativeName>
        <fullName evidence="9">Ubiquitin thioesterase 36</fullName>
    </alternativeName>
    <alternativeName>
        <fullName evidence="12">Ubiquitin-specific-processing protease 36</fullName>
    </alternativeName>
</protein>
<sequence>MQKIGAGLHNLGNTCFLNATLQCLSYTPPLVNHLLSDEHTDSCKQVGFCMMCELQVHIRRCYENSGHAIKPQSILQKLKVIAKHMHFGRQEDAHEFLRYVVDALQKSCLNGYLKQNYDGTIFFYLYLIYSFKTSFFYSFSIIFFCPEKSFIWSFFFLFLFLFCQI</sequence>